<dbReference type="OrthoDB" id="154912at2"/>
<evidence type="ECO:0000313" key="3">
    <source>
        <dbReference type="Proteomes" id="UP000030401"/>
    </source>
</evidence>
<name>A0A0A5GAM2_9BACI</name>
<evidence type="ECO:0000313" key="2">
    <source>
        <dbReference type="EMBL" id="KGX88165.1"/>
    </source>
</evidence>
<gene>
    <name evidence="2" type="ORF">N784_10520</name>
</gene>
<keyword evidence="3" id="KW-1185">Reference proteome</keyword>
<evidence type="ECO:0008006" key="4">
    <source>
        <dbReference type="Google" id="ProtNLM"/>
    </source>
</evidence>
<dbReference type="InterPro" id="IPR038750">
    <property type="entry name" value="YczE/YyaS-like"/>
</dbReference>
<accession>A0A0A5GAM2</accession>
<protein>
    <recommendedName>
        <fullName evidence="4">Permease</fullName>
    </recommendedName>
</protein>
<dbReference type="STRING" id="1385512.N784_10520"/>
<dbReference type="RefSeq" id="WP_036832750.1">
    <property type="nucleotide sequence ID" value="NZ_AVPG01000003.1"/>
</dbReference>
<dbReference type="PANTHER" id="PTHR40078:SF1">
    <property type="entry name" value="INTEGRAL MEMBRANE PROTEIN"/>
    <property type="match status" value="1"/>
</dbReference>
<keyword evidence="1" id="KW-0812">Transmembrane</keyword>
<feature type="transmembrane region" description="Helical" evidence="1">
    <location>
        <begin position="9"/>
        <end position="28"/>
    </location>
</feature>
<dbReference type="PANTHER" id="PTHR40078">
    <property type="entry name" value="INTEGRAL MEMBRANE PROTEIN-RELATED"/>
    <property type="match status" value="1"/>
</dbReference>
<keyword evidence="1" id="KW-1133">Transmembrane helix</keyword>
<reference evidence="2 3" key="1">
    <citation type="submission" date="2013-08" db="EMBL/GenBank/DDBJ databases">
        <authorList>
            <person name="Huang J."/>
            <person name="Wang G."/>
        </authorList>
    </citation>
    <scope>NUCLEOTIDE SEQUENCE [LARGE SCALE GENOMIC DNA]</scope>
    <source>
        <strain evidence="2 3">JSM 072002</strain>
    </source>
</reference>
<keyword evidence="1" id="KW-0472">Membrane</keyword>
<dbReference type="Pfam" id="PF19700">
    <property type="entry name" value="DUF6198"/>
    <property type="match status" value="1"/>
</dbReference>
<proteinExistence type="predicted"/>
<feature type="transmembrane region" description="Helical" evidence="1">
    <location>
        <begin position="104"/>
        <end position="126"/>
    </location>
</feature>
<feature type="transmembrane region" description="Helical" evidence="1">
    <location>
        <begin position="161"/>
        <end position="184"/>
    </location>
</feature>
<feature type="transmembrane region" description="Helical" evidence="1">
    <location>
        <begin position="48"/>
        <end position="68"/>
    </location>
</feature>
<comment type="caution">
    <text evidence="2">The sequence shown here is derived from an EMBL/GenBank/DDBJ whole genome shotgun (WGS) entry which is preliminary data.</text>
</comment>
<evidence type="ECO:0000256" key="1">
    <source>
        <dbReference type="SAM" id="Phobius"/>
    </source>
</evidence>
<feature type="transmembrane region" description="Helical" evidence="1">
    <location>
        <begin position="75"/>
        <end position="92"/>
    </location>
</feature>
<dbReference type="Proteomes" id="UP000030401">
    <property type="component" value="Unassembled WGS sequence"/>
</dbReference>
<sequence>MKDFIIRAIFFLFGLIILTFGVSLTIVADLGAGAWDAVNVGLKNKIGFTVGTWVIVIGTILIITNALLAKEKLEIFAFVTIFIIGGFVDFWIEIVMDSWELTALVTRIPLLAIGIVSIAMGVALYIQPKLPLNPIDNFMVSMQKRFDQLDLKKSKTLTESLAFVIALVLGGPIGIGTIIILLFIGPAIQYFDPKAHKLFSAIIPKS</sequence>
<dbReference type="AlphaFoldDB" id="A0A0A5GAM2"/>
<dbReference type="EMBL" id="AVPG01000003">
    <property type="protein sequence ID" value="KGX88165.1"/>
    <property type="molecule type" value="Genomic_DNA"/>
</dbReference>
<dbReference type="eggNOG" id="COG2364">
    <property type="taxonomic scope" value="Bacteria"/>
</dbReference>
<organism evidence="2 3">
    <name type="scientific">Pontibacillus litoralis JSM 072002</name>
    <dbReference type="NCBI Taxonomy" id="1385512"/>
    <lineage>
        <taxon>Bacteria</taxon>
        <taxon>Bacillati</taxon>
        <taxon>Bacillota</taxon>
        <taxon>Bacilli</taxon>
        <taxon>Bacillales</taxon>
        <taxon>Bacillaceae</taxon>
        <taxon>Pontibacillus</taxon>
    </lineage>
</organism>